<evidence type="ECO:0000259" key="1">
    <source>
        <dbReference type="PROSITE" id="PS50878"/>
    </source>
</evidence>
<dbReference type="InterPro" id="IPR000477">
    <property type="entry name" value="RT_dom"/>
</dbReference>
<organism evidence="2 3">
    <name type="scientific">Gossypium arboreum</name>
    <name type="common">Tree cotton</name>
    <name type="synonym">Gossypium nanking</name>
    <dbReference type="NCBI Taxonomy" id="29729"/>
    <lineage>
        <taxon>Eukaryota</taxon>
        <taxon>Viridiplantae</taxon>
        <taxon>Streptophyta</taxon>
        <taxon>Embryophyta</taxon>
        <taxon>Tracheophyta</taxon>
        <taxon>Spermatophyta</taxon>
        <taxon>Magnoliopsida</taxon>
        <taxon>eudicotyledons</taxon>
        <taxon>Gunneridae</taxon>
        <taxon>Pentapetalae</taxon>
        <taxon>rosids</taxon>
        <taxon>malvids</taxon>
        <taxon>Malvales</taxon>
        <taxon>Malvaceae</taxon>
        <taxon>Malvoideae</taxon>
        <taxon>Gossypium</taxon>
    </lineage>
</organism>
<gene>
    <name evidence="2" type="ORF">PVK06_042564</name>
</gene>
<dbReference type="SUPFAM" id="SSF56672">
    <property type="entry name" value="DNA/RNA polymerases"/>
    <property type="match status" value="1"/>
</dbReference>
<dbReference type="PROSITE" id="PS50878">
    <property type="entry name" value="RT_POL"/>
    <property type="match status" value="1"/>
</dbReference>
<name>A0ABR0MLM3_GOSAR</name>
<feature type="domain" description="Reverse transcriptase" evidence="1">
    <location>
        <begin position="100"/>
        <end position="249"/>
    </location>
</feature>
<evidence type="ECO:0000313" key="3">
    <source>
        <dbReference type="Proteomes" id="UP001358586"/>
    </source>
</evidence>
<dbReference type="InterPro" id="IPR052343">
    <property type="entry name" value="Retrotransposon-Effector_Assoc"/>
</dbReference>
<comment type="caution">
    <text evidence="2">The sequence shown here is derived from an EMBL/GenBank/DDBJ whole genome shotgun (WGS) entry which is preliminary data.</text>
</comment>
<reference evidence="2 3" key="1">
    <citation type="submission" date="2023-03" db="EMBL/GenBank/DDBJ databases">
        <title>WGS of Gossypium arboreum.</title>
        <authorList>
            <person name="Yu D."/>
        </authorList>
    </citation>
    <scope>NUCLEOTIDE SEQUENCE [LARGE SCALE GENOMIC DNA]</scope>
    <source>
        <tissue evidence="2">Leaf</tissue>
    </source>
</reference>
<accession>A0ABR0MLM3</accession>
<dbReference type="PANTHER" id="PTHR46890:SF1">
    <property type="entry name" value="REVERSE TRANSCRIPTASE DOMAIN-CONTAINING PROTEIN"/>
    <property type="match status" value="1"/>
</dbReference>
<dbReference type="Pfam" id="PF00078">
    <property type="entry name" value="RVT_1"/>
    <property type="match status" value="1"/>
</dbReference>
<evidence type="ECO:0000313" key="2">
    <source>
        <dbReference type="EMBL" id="KAK5774708.1"/>
    </source>
</evidence>
<proteinExistence type="predicted"/>
<keyword evidence="3" id="KW-1185">Reference proteome</keyword>
<dbReference type="Proteomes" id="UP001358586">
    <property type="component" value="Chromosome 12"/>
</dbReference>
<dbReference type="EMBL" id="JARKNE010000012">
    <property type="protein sequence ID" value="KAK5774708.1"/>
    <property type="molecule type" value="Genomic_DNA"/>
</dbReference>
<protein>
    <recommendedName>
        <fullName evidence="1">Reverse transcriptase domain-containing protein</fullName>
    </recommendedName>
</protein>
<dbReference type="PANTHER" id="PTHR46890">
    <property type="entry name" value="NON-LTR RETROLELEMENT REVERSE TRANSCRIPTASE-LIKE PROTEIN-RELATED"/>
    <property type="match status" value="1"/>
</dbReference>
<dbReference type="InterPro" id="IPR043502">
    <property type="entry name" value="DNA/RNA_pol_sf"/>
</dbReference>
<sequence>MPVGLVTGKQTILLVVRETRKIHIMGISLKELGQFLVYGSERVTRETNKWLTRDYTKNKVAQAIKQINPNKALSIDGLSGNFFKHYWEIVGNDTVSFCLDVLNGNKNISNLNETMIILIPKIRDPCELTNFRLISLYRFVYKIISKVYTNRLKAALLSCISQNQSTFLPGRMIHDSILIAHELFHYLQSSNNGSNKGIVVKLDMNKAYDRVEWNFIETIMKKMRFDGKWINKIMDCVCSVKYTVKCNNI</sequence>